<keyword evidence="3" id="KW-1185">Reference proteome</keyword>
<reference evidence="2 3" key="1">
    <citation type="submission" date="2017-11" db="EMBL/GenBank/DDBJ databases">
        <title>Draft genome sequence of Enterococcus plantarum TRW2 strain isolated from lettuce.</title>
        <authorList>
            <person name="Kim E.B."/>
            <person name="Marco M.L."/>
            <person name="Williams T.R."/>
            <person name="You I.H."/>
        </authorList>
    </citation>
    <scope>NUCLEOTIDE SEQUENCE [LARGE SCALE GENOMIC DNA]</scope>
    <source>
        <strain evidence="2 3">TRW2</strain>
    </source>
</reference>
<keyword evidence="1" id="KW-1133">Transmembrane helix</keyword>
<name>A0A2W4BKI1_9ENTE</name>
<keyword evidence="1" id="KW-0472">Membrane</keyword>
<sequence length="180" mass="21196">MVKKLKTVEGKLVNISLDKKKISYGWLLLIADNNEEYLIRQNFFLVGFKQYQFNRQMYKSNITLKEFSVLGEEVIKRTKQKSEKSYLGFALAIPLGALLRNKIPTEWLWGKSNFPIDLFTGITNLTFFWLLLVSSFYLISFYRKKRFETELKKIDGDLIKVGTGYAETPLQITQKTLKWW</sequence>
<comment type="caution">
    <text evidence="2">The sequence shown here is derived from an EMBL/GenBank/DDBJ whole genome shotgun (WGS) entry which is preliminary data.</text>
</comment>
<dbReference type="EMBL" id="PIEU01000074">
    <property type="protein sequence ID" value="PZL72989.1"/>
    <property type="molecule type" value="Genomic_DNA"/>
</dbReference>
<dbReference type="RefSeq" id="WP_111248037.1">
    <property type="nucleotide sequence ID" value="NZ_PIEU01000074.1"/>
</dbReference>
<dbReference type="AlphaFoldDB" id="A0A2W4BKI1"/>
<accession>A0A2W4BKI1</accession>
<dbReference type="Proteomes" id="UP000249828">
    <property type="component" value="Unassembled WGS sequence"/>
</dbReference>
<keyword evidence="1" id="KW-0812">Transmembrane</keyword>
<evidence type="ECO:0000256" key="1">
    <source>
        <dbReference type="SAM" id="Phobius"/>
    </source>
</evidence>
<feature type="transmembrane region" description="Helical" evidence="1">
    <location>
        <begin position="118"/>
        <end position="142"/>
    </location>
</feature>
<protein>
    <submittedName>
        <fullName evidence="2">Uncharacterized protein</fullName>
    </submittedName>
</protein>
<evidence type="ECO:0000313" key="3">
    <source>
        <dbReference type="Proteomes" id="UP000249828"/>
    </source>
</evidence>
<feature type="transmembrane region" description="Helical" evidence="1">
    <location>
        <begin position="86"/>
        <end position="103"/>
    </location>
</feature>
<organism evidence="2 3">
    <name type="scientific">Enterococcus plantarum</name>
    <dbReference type="NCBI Taxonomy" id="1077675"/>
    <lineage>
        <taxon>Bacteria</taxon>
        <taxon>Bacillati</taxon>
        <taxon>Bacillota</taxon>
        <taxon>Bacilli</taxon>
        <taxon>Lactobacillales</taxon>
        <taxon>Enterococcaceae</taxon>
        <taxon>Enterococcus</taxon>
    </lineage>
</organism>
<proteinExistence type="predicted"/>
<gene>
    <name evidence="2" type="ORF">CI088_09725</name>
</gene>
<evidence type="ECO:0000313" key="2">
    <source>
        <dbReference type="EMBL" id="PZL72989.1"/>
    </source>
</evidence>